<evidence type="ECO:0000256" key="2">
    <source>
        <dbReference type="ARBA" id="ARBA00036324"/>
    </source>
</evidence>
<dbReference type="EMBL" id="LAZR01000065">
    <property type="protein sequence ID" value="KKN96362.1"/>
    <property type="molecule type" value="Genomic_DNA"/>
</dbReference>
<dbReference type="Gene3D" id="3.40.1650.10">
    <property type="entry name" value="RbsD-like domain"/>
    <property type="match status" value="1"/>
</dbReference>
<comment type="catalytic activity">
    <reaction evidence="2">
        <text>alpha-L-fucose = beta-L-fucose</text>
        <dbReference type="Rhea" id="RHEA:25580"/>
        <dbReference type="ChEBI" id="CHEBI:42548"/>
        <dbReference type="ChEBI" id="CHEBI:42589"/>
        <dbReference type="EC" id="5.1.3.29"/>
    </reaction>
</comment>
<organism evidence="4">
    <name type="scientific">marine sediment metagenome</name>
    <dbReference type="NCBI Taxonomy" id="412755"/>
    <lineage>
        <taxon>unclassified sequences</taxon>
        <taxon>metagenomes</taxon>
        <taxon>ecological metagenomes</taxon>
    </lineage>
</organism>
<evidence type="ECO:0000256" key="1">
    <source>
        <dbReference type="ARBA" id="ARBA00023235"/>
    </source>
</evidence>
<reference evidence="4" key="1">
    <citation type="journal article" date="2015" name="Nature">
        <title>Complex archaea that bridge the gap between prokaryotes and eukaryotes.</title>
        <authorList>
            <person name="Spang A."/>
            <person name="Saw J.H."/>
            <person name="Jorgensen S.L."/>
            <person name="Zaremba-Niedzwiedzka K."/>
            <person name="Martijn J."/>
            <person name="Lind A.E."/>
            <person name="van Eijk R."/>
            <person name="Schleper C."/>
            <person name="Guy L."/>
            <person name="Ettema T.J."/>
        </authorList>
    </citation>
    <scope>NUCLEOTIDE SEQUENCE</scope>
</reference>
<name>A0A0F9V9D4_9ZZZZ</name>
<evidence type="ECO:0000313" key="4">
    <source>
        <dbReference type="EMBL" id="KKN96362.1"/>
    </source>
</evidence>
<dbReference type="InterPro" id="IPR023750">
    <property type="entry name" value="RbsD-like_sf"/>
</dbReference>
<evidence type="ECO:0000256" key="3">
    <source>
        <dbReference type="ARBA" id="ARBA00038859"/>
    </source>
</evidence>
<dbReference type="InterPro" id="IPR050443">
    <property type="entry name" value="RbsD/FucU_mutarotase"/>
</dbReference>
<dbReference type="GO" id="GO:0036373">
    <property type="term" value="F:L-fucose mutarotase activity"/>
    <property type="evidence" value="ECO:0007669"/>
    <property type="project" value="UniProtKB-EC"/>
</dbReference>
<comment type="caution">
    <text evidence="4">The sequence shown here is derived from an EMBL/GenBank/DDBJ whole genome shotgun (WGS) entry which is preliminary data.</text>
</comment>
<dbReference type="GO" id="GO:0042806">
    <property type="term" value="F:fucose binding"/>
    <property type="evidence" value="ECO:0007669"/>
    <property type="project" value="TreeGrafter"/>
</dbReference>
<dbReference type="EC" id="5.1.3.29" evidence="3"/>
<dbReference type="AlphaFoldDB" id="A0A0F9V9D4"/>
<dbReference type="PANTHER" id="PTHR31690:SF4">
    <property type="entry name" value="FUCOSE MUTAROTASE"/>
    <property type="match status" value="1"/>
</dbReference>
<protein>
    <recommendedName>
        <fullName evidence="3">L-fucose mutarotase</fullName>
        <ecNumber evidence="3">5.1.3.29</ecNumber>
    </recommendedName>
</protein>
<dbReference type="SUPFAM" id="SSF102546">
    <property type="entry name" value="RbsD-like"/>
    <property type="match status" value="1"/>
</dbReference>
<sequence>MLKGIDPLLNPELLQVLAAMGHGDEIVLVDANFPAESVARETVHGLAIRVDCALPRAVEAVVTLLPIDNFEPGAVRCMEVVGDPQAVPEVIAEAAVFFAAEGADITGVPRFDFYDEAKRAYAIVQTAERRLYGNFIIRKGVISPPDKTA</sequence>
<proteinExistence type="predicted"/>
<dbReference type="GO" id="GO:0006004">
    <property type="term" value="P:fucose metabolic process"/>
    <property type="evidence" value="ECO:0007669"/>
    <property type="project" value="TreeGrafter"/>
</dbReference>
<keyword evidence="1" id="KW-0413">Isomerase</keyword>
<dbReference type="InterPro" id="IPR007721">
    <property type="entry name" value="RbsD_FucU"/>
</dbReference>
<dbReference type="Pfam" id="PF05025">
    <property type="entry name" value="RbsD_FucU"/>
    <property type="match status" value="1"/>
</dbReference>
<dbReference type="PANTHER" id="PTHR31690">
    <property type="entry name" value="FUCOSE MUTAROTASE"/>
    <property type="match status" value="1"/>
</dbReference>
<gene>
    <name evidence="4" type="ORF">LCGC14_0169550</name>
</gene>
<accession>A0A0F9V9D4</accession>